<proteinExistence type="predicted"/>
<dbReference type="RefSeq" id="WP_133847371.1">
    <property type="nucleotide sequence ID" value="NZ_SNXZ01000001.1"/>
</dbReference>
<gene>
    <name evidence="1" type="ORF">EV186_101427</name>
</gene>
<accession>A0A4V3D063</accession>
<sequence>MRAGDHARDVVGLYGDPTVAWSILIRARPTDPIAQSDISQRLAACVRRHPWLGIPPVVEPFDQGIAERFACTPYADGESLVRVAAGDELVIAAHHGAVDGLGLLALLGAALDVPVTSNASGVGRRRGAESFARSALRRLGEAVFAPPTRIEPSARHESDAEVLLHKEIPRVPAGTAALTVAALRATESWNREHGVPANRVVAAVGASRRPGYELRPEHDSAFFRLPLPADADRAEVHTLLRGRAPEPDFPAKRNPVVGLGIRALAPRLGSTFLMSNLGVVSAPVRSLAFYPTASGRSGVAFGAVTTGDTTTVTVRARGRDFDAVSAMNLLELLVSELPDASR</sequence>
<dbReference type="OrthoDB" id="3613699at2"/>
<keyword evidence="2" id="KW-1185">Reference proteome</keyword>
<protein>
    <submittedName>
        <fullName evidence="1">Uncharacterized protein</fullName>
    </submittedName>
</protein>
<dbReference type="Proteomes" id="UP000295444">
    <property type="component" value="Unassembled WGS sequence"/>
</dbReference>
<comment type="caution">
    <text evidence="1">The sequence shown here is derived from an EMBL/GenBank/DDBJ whole genome shotgun (WGS) entry which is preliminary data.</text>
</comment>
<dbReference type="AlphaFoldDB" id="A0A4V3D063"/>
<dbReference type="EMBL" id="SNXZ01000001">
    <property type="protein sequence ID" value="TDQ04475.1"/>
    <property type="molecule type" value="Genomic_DNA"/>
</dbReference>
<evidence type="ECO:0000313" key="1">
    <source>
        <dbReference type="EMBL" id="TDQ04475.1"/>
    </source>
</evidence>
<reference evidence="1 2" key="1">
    <citation type="submission" date="2019-03" db="EMBL/GenBank/DDBJ databases">
        <title>Genomic Encyclopedia of Type Strains, Phase IV (KMG-IV): sequencing the most valuable type-strain genomes for metagenomic binning, comparative biology and taxonomic classification.</title>
        <authorList>
            <person name="Goeker M."/>
        </authorList>
    </citation>
    <scope>NUCLEOTIDE SEQUENCE [LARGE SCALE GENOMIC DNA]</scope>
    <source>
        <strain evidence="1 2">DSM 45361</strain>
    </source>
</reference>
<organism evidence="1 2">
    <name type="scientific">Labedaea rhizosphaerae</name>
    <dbReference type="NCBI Taxonomy" id="598644"/>
    <lineage>
        <taxon>Bacteria</taxon>
        <taxon>Bacillati</taxon>
        <taxon>Actinomycetota</taxon>
        <taxon>Actinomycetes</taxon>
        <taxon>Pseudonocardiales</taxon>
        <taxon>Pseudonocardiaceae</taxon>
        <taxon>Labedaea</taxon>
    </lineage>
</organism>
<evidence type="ECO:0000313" key="2">
    <source>
        <dbReference type="Proteomes" id="UP000295444"/>
    </source>
</evidence>
<name>A0A4V3D063_LABRH</name>